<dbReference type="Pfam" id="PF08544">
    <property type="entry name" value="GHMP_kinases_C"/>
    <property type="match status" value="1"/>
</dbReference>
<evidence type="ECO:0000256" key="4">
    <source>
        <dbReference type="ARBA" id="ARBA00022679"/>
    </source>
</evidence>
<keyword evidence="4 9" id="KW-0808">Transferase</keyword>
<feature type="active site" evidence="9">
    <location>
        <position position="9"/>
    </location>
</feature>
<keyword evidence="9" id="KW-0414">Isoprene biosynthesis</keyword>
<proteinExistence type="inferred from homology"/>
<dbReference type="Gene3D" id="3.30.70.890">
    <property type="entry name" value="GHMP kinase, C-terminal domain"/>
    <property type="match status" value="1"/>
</dbReference>
<dbReference type="Pfam" id="PF00288">
    <property type="entry name" value="GHMP_kinases_N"/>
    <property type="match status" value="1"/>
</dbReference>
<dbReference type="InterPro" id="IPR013750">
    <property type="entry name" value="GHMP_kinase_C_dom"/>
</dbReference>
<dbReference type="NCBIfam" id="TIGR00154">
    <property type="entry name" value="ispE"/>
    <property type="match status" value="1"/>
</dbReference>
<evidence type="ECO:0000313" key="13">
    <source>
        <dbReference type="Proteomes" id="UP000186156"/>
    </source>
</evidence>
<dbReference type="InterPro" id="IPR014721">
    <property type="entry name" value="Ribsml_uS5_D2-typ_fold_subgr"/>
</dbReference>
<dbReference type="PANTHER" id="PTHR43527:SF2">
    <property type="entry name" value="4-DIPHOSPHOCYTIDYL-2-C-METHYL-D-ERYTHRITOL KINASE, CHLOROPLASTIC"/>
    <property type="match status" value="1"/>
</dbReference>
<dbReference type="UniPathway" id="UPA00056">
    <property type="reaction ID" value="UER00094"/>
</dbReference>
<sequence>MLFQRAYAKINLTLDVLGRRGDGYHEVDMVMQTVDLSDVLWLEPRDDGEITMDSTSSSVPVDERNLCVQAAHAFRRRTGFRGGVHIQLDKHIPVAAGLAGGSSDAAAVLRGLNQMSGAGLTLDELAELGAEIGSDVPYCVYGGLAIARGRGERVTRYPHVPAMYAVLLHPRIFVSTADVYKGLSPSDFTDAPRSETMVQALAEGQLERVAEIVHNALERVTMSLYPELKALKERVASIAQRPVHMSGSGPTLYVLTPVQTHAQRLYNALRGIMKDVYVCRFVGGYAEAHARS</sequence>
<dbReference type="InterPro" id="IPR020568">
    <property type="entry name" value="Ribosomal_Su5_D2-typ_SF"/>
</dbReference>
<evidence type="ECO:0000256" key="3">
    <source>
        <dbReference type="ARBA" id="ARBA00017473"/>
    </source>
</evidence>
<dbReference type="Gene3D" id="3.30.230.10">
    <property type="match status" value="1"/>
</dbReference>
<feature type="binding site" evidence="9">
    <location>
        <begin position="93"/>
        <end position="103"/>
    </location>
    <ligand>
        <name>ATP</name>
        <dbReference type="ChEBI" id="CHEBI:30616"/>
    </ligand>
</feature>
<dbReference type="GO" id="GO:0016114">
    <property type="term" value="P:terpenoid biosynthetic process"/>
    <property type="evidence" value="ECO:0007669"/>
    <property type="project" value="UniProtKB-UniRule"/>
</dbReference>
<comment type="pathway">
    <text evidence="9">Isoprenoid biosynthesis; isopentenyl diphosphate biosynthesis via DXP pathway; isopentenyl diphosphate from 1-deoxy-D-xylulose 5-phosphate: step 3/6.</text>
</comment>
<evidence type="ECO:0000256" key="2">
    <source>
        <dbReference type="ARBA" id="ARBA00012052"/>
    </source>
</evidence>
<protein>
    <recommendedName>
        <fullName evidence="3 9">4-diphosphocytidyl-2-C-methyl-D-erythritol kinase</fullName>
        <shortName evidence="9">CMK</shortName>
        <ecNumber evidence="2 9">2.7.1.148</ecNumber>
    </recommendedName>
    <alternativeName>
        <fullName evidence="8 9">4-(cytidine-5'-diphospho)-2-C-methyl-D-erythritol kinase</fullName>
    </alternativeName>
</protein>
<comment type="catalytic activity">
    <reaction evidence="9">
        <text>4-CDP-2-C-methyl-D-erythritol + ATP = 4-CDP-2-C-methyl-D-erythritol 2-phosphate + ADP + H(+)</text>
        <dbReference type="Rhea" id="RHEA:18437"/>
        <dbReference type="ChEBI" id="CHEBI:15378"/>
        <dbReference type="ChEBI" id="CHEBI:30616"/>
        <dbReference type="ChEBI" id="CHEBI:57823"/>
        <dbReference type="ChEBI" id="CHEBI:57919"/>
        <dbReference type="ChEBI" id="CHEBI:456216"/>
        <dbReference type="EC" id="2.7.1.148"/>
    </reaction>
</comment>
<dbReference type="GO" id="GO:0050515">
    <property type="term" value="F:4-(cytidine 5'-diphospho)-2-C-methyl-D-erythritol kinase activity"/>
    <property type="evidence" value="ECO:0007669"/>
    <property type="project" value="UniProtKB-UniRule"/>
</dbReference>
<dbReference type="InterPro" id="IPR006204">
    <property type="entry name" value="GHMP_kinase_N_dom"/>
</dbReference>
<feature type="domain" description="GHMP kinase C-terminal" evidence="11">
    <location>
        <begin position="197"/>
        <end position="270"/>
    </location>
</feature>
<dbReference type="GO" id="GO:0019288">
    <property type="term" value="P:isopentenyl diphosphate biosynthetic process, methylerythritol 4-phosphate pathway"/>
    <property type="evidence" value="ECO:0007669"/>
    <property type="project" value="UniProtKB-UniRule"/>
</dbReference>
<dbReference type="OrthoDB" id="9809438at2"/>
<dbReference type="AlphaFoldDB" id="A0A1N7MIE0"/>
<keyword evidence="5 9" id="KW-0547">Nucleotide-binding</keyword>
<dbReference type="RefSeq" id="WP_076346742.1">
    <property type="nucleotide sequence ID" value="NZ_FTOO01000005.1"/>
</dbReference>
<evidence type="ECO:0000256" key="8">
    <source>
        <dbReference type="ARBA" id="ARBA00032554"/>
    </source>
</evidence>
<dbReference type="PIRSF" id="PIRSF010376">
    <property type="entry name" value="IspE"/>
    <property type="match status" value="1"/>
</dbReference>
<evidence type="ECO:0000256" key="7">
    <source>
        <dbReference type="ARBA" id="ARBA00022840"/>
    </source>
</evidence>
<dbReference type="InterPro" id="IPR004424">
    <property type="entry name" value="IspE"/>
</dbReference>
<gene>
    <name evidence="9" type="primary">ispE</name>
    <name evidence="12" type="ORF">SAMN05421799_105173</name>
</gene>
<evidence type="ECO:0000256" key="1">
    <source>
        <dbReference type="ARBA" id="ARBA00009684"/>
    </source>
</evidence>
<dbReference type="EMBL" id="FTOO01000005">
    <property type="protein sequence ID" value="SIS85842.1"/>
    <property type="molecule type" value="Genomic_DNA"/>
</dbReference>
<evidence type="ECO:0000313" key="12">
    <source>
        <dbReference type="EMBL" id="SIS85842.1"/>
    </source>
</evidence>
<dbReference type="STRING" id="252246.SAMN05421799_105173"/>
<dbReference type="EC" id="2.7.1.148" evidence="2 9"/>
<evidence type="ECO:0000256" key="5">
    <source>
        <dbReference type="ARBA" id="ARBA00022741"/>
    </source>
</evidence>
<dbReference type="PANTHER" id="PTHR43527">
    <property type="entry name" value="4-DIPHOSPHOCYTIDYL-2-C-METHYL-D-ERYTHRITOL KINASE, CHLOROPLASTIC"/>
    <property type="match status" value="1"/>
</dbReference>
<comment type="function">
    <text evidence="9">Catalyzes the phosphorylation of the position 2 hydroxy group of 4-diphosphocytidyl-2C-methyl-D-erythritol.</text>
</comment>
<feature type="active site" evidence="9">
    <location>
        <position position="135"/>
    </location>
</feature>
<accession>A0A1N7MIE0</accession>
<dbReference type="SUPFAM" id="SSF55060">
    <property type="entry name" value="GHMP Kinase, C-terminal domain"/>
    <property type="match status" value="1"/>
</dbReference>
<keyword evidence="13" id="KW-1185">Reference proteome</keyword>
<organism evidence="12 13">
    <name type="scientific">Alicyclobacillus vulcanalis</name>
    <dbReference type="NCBI Taxonomy" id="252246"/>
    <lineage>
        <taxon>Bacteria</taxon>
        <taxon>Bacillati</taxon>
        <taxon>Bacillota</taxon>
        <taxon>Bacilli</taxon>
        <taxon>Bacillales</taxon>
        <taxon>Alicyclobacillaceae</taxon>
        <taxon>Alicyclobacillus</taxon>
    </lineage>
</organism>
<dbReference type="SUPFAM" id="SSF54211">
    <property type="entry name" value="Ribosomal protein S5 domain 2-like"/>
    <property type="match status" value="1"/>
</dbReference>
<evidence type="ECO:0000256" key="9">
    <source>
        <dbReference type="HAMAP-Rule" id="MF_00061"/>
    </source>
</evidence>
<evidence type="ECO:0000259" key="10">
    <source>
        <dbReference type="Pfam" id="PF00288"/>
    </source>
</evidence>
<reference evidence="13" key="1">
    <citation type="submission" date="2017-01" db="EMBL/GenBank/DDBJ databases">
        <authorList>
            <person name="Varghese N."/>
            <person name="Submissions S."/>
        </authorList>
    </citation>
    <scope>NUCLEOTIDE SEQUENCE [LARGE SCALE GENOMIC DNA]</scope>
    <source>
        <strain evidence="13">DSM 16176</strain>
    </source>
</reference>
<evidence type="ECO:0000259" key="11">
    <source>
        <dbReference type="Pfam" id="PF08544"/>
    </source>
</evidence>
<evidence type="ECO:0000256" key="6">
    <source>
        <dbReference type="ARBA" id="ARBA00022777"/>
    </source>
</evidence>
<dbReference type="GO" id="GO:0005524">
    <property type="term" value="F:ATP binding"/>
    <property type="evidence" value="ECO:0007669"/>
    <property type="project" value="UniProtKB-UniRule"/>
</dbReference>
<feature type="domain" description="GHMP kinase N-terminal" evidence="10">
    <location>
        <begin position="65"/>
        <end position="143"/>
    </location>
</feature>
<dbReference type="InterPro" id="IPR036554">
    <property type="entry name" value="GHMP_kinase_C_sf"/>
</dbReference>
<dbReference type="Proteomes" id="UP000186156">
    <property type="component" value="Unassembled WGS sequence"/>
</dbReference>
<keyword evidence="6 9" id="KW-0418">Kinase</keyword>
<comment type="similarity">
    <text evidence="1 9">Belongs to the GHMP kinase family. IspE subfamily.</text>
</comment>
<keyword evidence="7 9" id="KW-0067">ATP-binding</keyword>
<dbReference type="HAMAP" id="MF_00061">
    <property type="entry name" value="IspE"/>
    <property type="match status" value="1"/>
</dbReference>
<name>A0A1N7MIE0_9BACL</name>